<proteinExistence type="predicted"/>
<dbReference type="EMBL" id="RDQH01000332">
    <property type="protein sequence ID" value="RXH97127.1"/>
    <property type="molecule type" value="Genomic_DNA"/>
</dbReference>
<dbReference type="Proteomes" id="UP000290289">
    <property type="component" value="Chromosome 6"/>
</dbReference>
<protein>
    <submittedName>
        <fullName evidence="2">Uncharacterized protein</fullName>
    </submittedName>
</protein>
<comment type="caution">
    <text evidence="2">The sequence shown here is derived from an EMBL/GenBank/DDBJ whole genome shotgun (WGS) entry which is preliminary data.</text>
</comment>
<evidence type="ECO:0000256" key="1">
    <source>
        <dbReference type="SAM" id="MobiDB-lite"/>
    </source>
</evidence>
<gene>
    <name evidence="2" type="ORF">DVH24_035795</name>
</gene>
<evidence type="ECO:0000313" key="3">
    <source>
        <dbReference type="Proteomes" id="UP000290289"/>
    </source>
</evidence>
<dbReference type="AlphaFoldDB" id="A0A498JQD1"/>
<name>A0A498JQD1_MALDO</name>
<sequence>MWDRSGATRMATDQSSSGMRVGILTSEQQRNVSRDLDFDQIFETEGGHVYKGWLQEVMFRVSSYCDNVGGW</sequence>
<reference evidence="2 3" key="1">
    <citation type="submission" date="2018-10" db="EMBL/GenBank/DDBJ databases">
        <title>A high-quality apple genome assembly.</title>
        <authorList>
            <person name="Hu J."/>
        </authorList>
    </citation>
    <scope>NUCLEOTIDE SEQUENCE [LARGE SCALE GENOMIC DNA]</scope>
    <source>
        <strain evidence="3">cv. HFTH1</strain>
        <tissue evidence="2">Young leaf</tissue>
    </source>
</reference>
<accession>A0A498JQD1</accession>
<evidence type="ECO:0000313" key="2">
    <source>
        <dbReference type="EMBL" id="RXH97127.1"/>
    </source>
</evidence>
<keyword evidence="3" id="KW-1185">Reference proteome</keyword>
<organism evidence="2 3">
    <name type="scientific">Malus domestica</name>
    <name type="common">Apple</name>
    <name type="synonym">Pyrus malus</name>
    <dbReference type="NCBI Taxonomy" id="3750"/>
    <lineage>
        <taxon>Eukaryota</taxon>
        <taxon>Viridiplantae</taxon>
        <taxon>Streptophyta</taxon>
        <taxon>Embryophyta</taxon>
        <taxon>Tracheophyta</taxon>
        <taxon>Spermatophyta</taxon>
        <taxon>Magnoliopsida</taxon>
        <taxon>eudicotyledons</taxon>
        <taxon>Gunneridae</taxon>
        <taxon>Pentapetalae</taxon>
        <taxon>rosids</taxon>
        <taxon>fabids</taxon>
        <taxon>Rosales</taxon>
        <taxon>Rosaceae</taxon>
        <taxon>Amygdaloideae</taxon>
        <taxon>Maleae</taxon>
        <taxon>Malus</taxon>
    </lineage>
</organism>
<feature type="region of interest" description="Disordered" evidence="1">
    <location>
        <begin position="1"/>
        <end position="22"/>
    </location>
</feature>